<dbReference type="Gene3D" id="3.10.450.50">
    <property type="match status" value="1"/>
</dbReference>
<dbReference type="EMBL" id="RWJF01000001">
    <property type="protein sequence ID" value="RST29621.1"/>
    <property type="molecule type" value="Genomic_DNA"/>
</dbReference>
<name>A0A3R9WQW3_9SPHN</name>
<comment type="caution">
    <text evidence="2">The sequence shown here is derived from an EMBL/GenBank/DDBJ whole genome shotgun (WGS) entry which is preliminary data.</text>
</comment>
<dbReference type="NCBIfam" id="TIGR02246">
    <property type="entry name" value="SgcJ/EcaC family oxidoreductase"/>
    <property type="match status" value="1"/>
</dbReference>
<dbReference type="InterPro" id="IPR011944">
    <property type="entry name" value="Steroid_delta5-4_isomerase"/>
</dbReference>
<dbReference type="Pfam" id="PF12680">
    <property type="entry name" value="SnoaL_2"/>
    <property type="match status" value="1"/>
</dbReference>
<organism evidence="2 3">
    <name type="scientific">Sphingomonas ginkgonis</name>
    <dbReference type="NCBI Taxonomy" id="2315330"/>
    <lineage>
        <taxon>Bacteria</taxon>
        <taxon>Pseudomonadati</taxon>
        <taxon>Pseudomonadota</taxon>
        <taxon>Alphaproteobacteria</taxon>
        <taxon>Sphingomonadales</taxon>
        <taxon>Sphingomonadaceae</taxon>
        <taxon>Sphingomonas</taxon>
    </lineage>
</organism>
<evidence type="ECO:0000313" key="2">
    <source>
        <dbReference type="EMBL" id="RST29621.1"/>
    </source>
</evidence>
<dbReference type="RefSeq" id="WP_126717462.1">
    <property type="nucleotide sequence ID" value="NZ_RWJF01000001.1"/>
</dbReference>
<dbReference type="SUPFAM" id="SSF54427">
    <property type="entry name" value="NTF2-like"/>
    <property type="match status" value="1"/>
</dbReference>
<accession>A0A3R9WQW3</accession>
<reference evidence="2 3" key="1">
    <citation type="submission" date="2018-12" db="EMBL/GenBank/DDBJ databases">
        <title>Sphingomonas sp. HMF7854 Genome sequencing and assembly.</title>
        <authorList>
            <person name="Cha I."/>
            <person name="Kang H."/>
            <person name="Kim H."/>
            <person name="Kang J."/>
            <person name="Joh K."/>
        </authorList>
    </citation>
    <scope>NUCLEOTIDE SEQUENCE [LARGE SCALE GENOMIC DNA]</scope>
    <source>
        <strain evidence="2 3">HMF7854</strain>
    </source>
</reference>
<evidence type="ECO:0000259" key="1">
    <source>
        <dbReference type="Pfam" id="PF12680"/>
    </source>
</evidence>
<feature type="domain" description="SnoaL-like" evidence="1">
    <location>
        <begin position="13"/>
        <end position="90"/>
    </location>
</feature>
<dbReference type="Proteomes" id="UP000274661">
    <property type="component" value="Unassembled WGS sequence"/>
</dbReference>
<dbReference type="InterPro" id="IPR037401">
    <property type="entry name" value="SnoaL-like"/>
</dbReference>
<protein>
    <submittedName>
        <fullName evidence="2">SgcJ/EcaC family oxidoreductase</fullName>
    </submittedName>
</protein>
<dbReference type="OrthoDB" id="122531at2"/>
<dbReference type="InterPro" id="IPR032710">
    <property type="entry name" value="NTF2-like_dom_sf"/>
</dbReference>
<gene>
    <name evidence="2" type="ORF">HMF7854_01350</name>
</gene>
<sequence length="134" mass="14233">MIDRAAADALCAALTAAWNAGDGDAFAAVFSPQADFVNVLGHHACGRDEIAAGHRGIFESVYKGSRNRFSVQDLRDLGGLALMHVKASLDVAEGPMAGAHEALMSVIVDDRDGEPCIVALHNTFVREMPDLKRS</sequence>
<dbReference type="AlphaFoldDB" id="A0A3R9WQW3"/>
<evidence type="ECO:0000313" key="3">
    <source>
        <dbReference type="Proteomes" id="UP000274661"/>
    </source>
</evidence>
<proteinExistence type="predicted"/>
<keyword evidence="3" id="KW-1185">Reference proteome</keyword>